<organism evidence="2 3">
    <name type="scientific">Candidatus Proximibacter danicus</name>
    <dbReference type="NCBI Taxonomy" id="2954365"/>
    <lineage>
        <taxon>Bacteria</taxon>
        <taxon>Pseudomonadati</taxon>
        <taxon>Pseudomonadota</taxon>
        <taxon>Betaproteobacteria</taxon>
        <taxon>Candidatus Proximibacter</taxon>
    </lineage>
</organism>
<accession>A0A9D7K3P3</accession>
<comment type="caution">
    <text evidence="2">The sequence shown here is derived from an EMBL/GenBank/DDBJ whole genome shotgun (WGS) entry which is preliminary data.</text>
</comment>
<feature type="compositionally biased region" description="Polar residues" evidence="1">
    <location>
        <begin position="44"/>
        <end position="73"/>
    </location>
</feature>
<sequence>MSKRPYARTSLIFHTPRGNARNEYAVVTAVEPHTPTNLPVIGSDSCSHPTRRTQPWSLPATAATTGSRQSSTW</sequence>
<dbReference type="EMBL" id="JADJUC010000007">
    <property type="protein sequence ID" value="MBK8524107.1"/>
    <property type="molecule type" value="Genomic_DNA"/>
</dbReference>
<reference evidence="2" key="1">
    <citation type="submission" date="2020-10" db="EMBL/GenBank/DDBJ databases">
        <title>Connecting structure to function with the recovery of over 1000 high-quality activated sludge metagenome-assembled genomes encoding full-length rRNA genes using long-read sequencing.</title>
        <authorList>
            <person name="Singleton C.M."/>
            <person name="Petriglieri F."/>
            <person name="Kristensen J.M."/>
            <person name="Kirkegaard R.H."/>
            <person name="Michaelsen T.Y."/>
            <person name="Andersen M.H."/>
            <person name="Karst S.M."/>
            <person name="Dueholm M.S."/>
            <person name="Nielsen P.H."/>
            <person name="Albertsen M."/>
        </authorList>
    </citation>
    <scope>NUCLEOTIDE SEQUENCE</scope>
    <source>
        <strain evidence="2">Hirt_18-Q3-R61-65_BATAC.395</strain>
    </source>
</reference>
<protein>
    <submittedName>
        <fullName evidence="2">CHASE domain-containing protein</fullName>
    </submittedName>
</protein>
<evidence type="ECO:0000313" key="2">
    <source>
        <dbReference type="EMBL" id="MBK8524107.1"/>
    </source>
</evidence>
<evidence type="ECO:0000256" key="1">
    <source>
        <dbReference type="SAM" id="MobiDB-lite"/>
    </source>
</evidence>
<name>A0A9D7K3P3_9PROT</name>
<feature type="region of interest" description="Disordered" evidence="1">
    <location>
        <begin position="38"/>
        <end position="73"/>
    </location>
</feature>
<dbReference type="Proteomes" id="UP000886689">
    <property type="component" value="Unassembled WGS sequence"/>
</dbReference>
<evidence type="ECO:0000313" key="3">
    <source>
        <dbReference type="Proteomes" id="UP000886689"/>
    </source>
</evidence>
<proteinExistence type="predicted"/>
<dbReference type="AlphaFoldDB" id="A0A9D7K3P3"/>
<gene>
    <name evidence="2" type="ORF">IPL58_08220</name>
</gene>